<evidence type="ECO:0000256" key="8">
    <source>
        <dbReference type="ARBA" id="ARBA00022842"/>
    </source>
</evidence>
<evidence type="ECO:0000256" key="5">
    <source>
        <dbReference type="ARBA" id="ARBA00022723"/>
    </source>
</evidence>
<evidence type="ECO:0000259" key="10">
    <source>
        <dbReference type="Pfam" id="PF08245"/>
    </source>
</evidence>
<dbReference type="GO" id="GO:0005737">
    <property type="term" value="C:cytoplasm"/>
    <property type="evidence" value="ECO:0007669"/>
    <property type="project" value="TreeGrafter"/>
</dbReference>
<name>A0A3B1AGQ1_9ZZZZ</name>
<dbReference type="AlphaFoldDB" id="A0A3B1AGQ1"/>
<dbReference type="EC" id="6.3.2.17" evidence="3"/>
<proteinExistence type="inferred from homology"/>
<dbReference type="EMBL" id="UOFW01000119">
    <property type="protein sequence ID" value="VAX05046.1"/>
    <property type="molecule type" value="Genomic_DNA"/>
</dbReference>
<evidence type="ECO:0000256" key="6">
    <source>
        <dbReference type="ARBA" id="ARBA00022741"/>
    </source>
</evidence>
<dbReference type="GO" id="GO:0005524">
    <property type="term" value="F:ATP binding"/>
    <property type="evidence" value="ECO:0007669"/>
    <property type="project" value="UniProtKB-KW"/>
</dbReference>
<dbReference type="Gene3D" id="3.90.190.20">
    <property type="entry name" value="Mur ligase, C-terminal domain"/>
    <property type="match status" value="1"/>
</dbReference>
<dbReference type="InterPro" id="IPR036565">
    <property type="entry name" value="Mur-like_cat_sf"/>
</dbReference>
<dbReference type="PROSITE" id="PS01012">
    <property type="entry name" value="FOLYLPOLYGLU_SYNT_2"/>
    <property type="match status" value="1"/>
</dbReference>
<dbReference type="FunFam" id="3.40.1190.10:FF:000011">
    <property type="entry name" value="Folylpolyglutamate synthase/dihydrofolate synthase"/>
    <property type="match status" value="1"/>
</dbReference>
<dbReference type="GO" id="GO:0046872">
    <property type="term" value="F:metal ion binding"/>
    <property type="evidence" value="ECO:0007669"/>
    <property type="project" value="UniProtKB-KW"/>
</dbReference>
<dbReference type="GO" id="GO:0004326">
    <property type="term" value="F:tetrahydrofolylpolyglutamate synthase activity"/>
    <property type="evidence" value="ECO:0007669"/>
    <property type="project" value="UniProtKB-EC"/>
</dbReference>
<comment type="catalytic activity">
    <reaction evidence="9">
        <text>(6S)-5,6,7,8-tetrahydrofolyl-(gamma-L-Glu)(n) + L-glutamate + ATP = (6S)-5,6,7,8-tetrahydrofolyl-(gamma-L-Glu)(n+1) + ADP + phosphate + H(+)</text>
        <dbReference type="Rhea" id="RHEA:10580"/>
        <dbReference type="Rhea" id="RHEA-COMP:14738"/>
        <dbReference type="Rhea" id="RHEA-COMP:14740"/>
        <dbReference type="ChEBI" id="CHEBI:15378"/>
        <dbReference type="ChEBI" id="CHEBI:29985"/>
        <dbReference type="ChEBI" id="CHEBI:30616"/>
        <dbReference type="ChEBI" id="CHEBI:43474"/>
        <dbReference type="ChEBI" id="CHEBI:141005"/>
        <dbReference type="ChEBI" id="CHEBI:456216"/>
        <dbReference type="EC" id="6.3.2.17"/>
    </reaction>
</comment>
<dbReference type="InterPro" id="IPR001645">
    <property type="entry name" value="Folylpolyglutamate_synth"/>
</dbReference>
<dbReference type="PANTHER" id="PTHR11136:SF0">
    <property type="entry name" value="DIHYDROFOLATE SYNTHETASE-RELATED"/>
    <property type="match status" value="1"/>
</dbReference>
<dbReference type="NCBIfam" id="TIGR01499">
    <property type="entry name" value="folC"/>
    <property type="match status" value="1"/>
</dbReference>
<accession>A0A3B1AGQ1</accession>
<dbReference type="InterPro" id="IPR018109">
    <property type="entry name" value="Folylpolyglutamate_synth_CS"/>
</dbReference>
<sequence>MKHHTDQILARLQKHHPKKIDLSLNRMHDLLARLDHPERKLPPVIHIAGTNGKGSTIAYLRAILEAAGLCVHVYTSPHLVRFAERIRLGGKLIGEDHLLKILLDCEKVNGGRPITYFEITTAIALKSFAESAADILLLEVGLGGRLDATNVVDHPLSTIITPISMDHQQFLGDTISAIAHEKAGIAKLNVPLIMADQLPAAKAAILTHGKSIGAKPVCYGDWTITETRNGFDYLDVKGIISLPQPNLHGPHQIANAGLAIACLRHQDKFTISIDHIKKGITSASWPARLQDISQSPYGHLLPKGSQLWLDGGHNPAAGEILADYFSKDRDRPLYLICGMLTAKDAAGFLKPLSSFVTKFYGITVIGEDCYSAGHIAEIAQQAGMDSHEAISVENALQKIKIHSQGRAVRTLICGSLYLAGHILEQNGLLPT</sequence>
<evidence type="ECO:0000313" key="11">
    <source>
        <dbReference type="EMBL" id="VAX05046.1"/>
    </source>
</evidence>
<keyword evidence="5" id="KW-0479">Metal-binding</keyword>
<dbReference type="Gene3D" id="3.40.1190.10">
    <property type="entry name" value="Mur-like, catalytic domain"/>
    <property type="match status" value="1"/>
</dbReference>
<keyword evidence="4 11" id="KW-0436">Ligase</keyword>
<dbReference type="SUPFAM" id="SSF53244">
    <property type="entry name" value="MurD-like peptide ligases, peptide-binding domain"/>
    <property type="match status" value="1"/>
</dbReference>
<evidence type="ECO:0000256" key="9">
    <source>
        <dbReference type="ARBA" id="ARBA00047493"/>
    </source>
</evidence>
<organism evidence="11">
    <name type="scientific">hydrothermal vent metagenome</name>
    <dbReference type="NCBI Taxonomy" id="652676"/>
    <lineage>
        <taxon>unclassified sequences</taxon>
        <taxon>metagenomes</taxon>
        <taxon>ecological metagenomes</taxon>
    </lineage>
</organism>
<comment type="similarity">
    <text evidence="2">Belongs to the folylpolyglutamate synthase family.</text>
</comment>
<feature type="domain" description="Mur ligase central" evidence="10">
    <location>
        <begin position="47"/>
        <end position="262"/>
    </location>
</feature>
<keyword evidence="7" id="KW-0067">ATP-binding</keyword>
<gene>
    <name evidence="11" type="ORF">MNBD_ALPHA03-1136</name>
</gene>
<dbReference type="PIRSF" id="PIRSF001563">
    <property type="entry name" value="Folylpolyglu_synth"/>
    <property type="match status" value="1"/>
</dbReference>
<dbReference type="PANTHER" id="PTHR11136">
    <property type="entry name" value="FOLYLPOLYGLUTAMATE SYNTHASE-RELATED"/>
    <property type="match status" value="1"/>
</dbReference>
<dbReference type="SUPFAM" id="SSF53623">
    <property type="entry name" value="MurD-like peptide ligases, catalytic domain"/>
    <property type="match status" value="1"/>
</dbReference>
<dbReference type="GO" id="GO:0008841">
    <property type="term" value="F:dihydrofolate synthase activity"/>
    <property type="evidence" value="ECO:0007669"/>
    <property type="project" value="TreeGrafter"/>
</dbReference>
<evidence type="ECO:0000256" key="4">
    <source>
        <dbReference type="ARBA" id="ARBA00022598"/>
    </source>
</evidence>
<dbReference type="InterPro" id="IPR036615">
    <property type="entry name" value="Mur_ligase_C_dom_sf"/>
</dbReference>
<reference evidence="11" key="1">
    <citation type="submission" date="2018-06" db="EMBL/GenBank/DDBJ databases">
        <authorList>
            <person name="Zhirakovskaya E."/>
        </authorList>
    </citation>
    <scope>NUCLEOTIDE SEQUENCE</scope>
</reference>
<evidence type="ECO:0000256" key="7">
    <source>
        <dbReference type="ARBA" id="ARBA00022840"/>
    </source>
</evidence>
<keyword evidence="6" id="KW-0547">Nucleotide-binding</keyword>
<keyword evidence="8" id="KW-0460">Magnesium</keyword>
<evidence type="ECO:0000256" key="3">
    <source>
        <dbReference type="ARBA" id="ARBA00013025"/>
    </source>
</evidence>
<protein>
    <recommendedName>
        <fullName evidence="3">tetrahydrofolate synthase</fullName>
        <ecNumber evidence="3">6.3.2.17</ecNumber>
    </recommendedName>
</protein>
<evidence type="ECO:0000256" key="1">
    <source>
        <dbReference type="ARBA" id="ARBA00001946"/>
    </source>
</evidence>
<dbReference type="Pfam" id="PF08245">
    <property type="entry name" value="Mur_ligase_M"/>
    <property type="match status" value="1"/>
</dbReference>
<dbReference type="InterPro" id="IPR013221">
    <property type="entry name" value="Mur_ligase_cen"/>
</dbReference>
<evidence type="ECO:0000256" key="2">
    <source>
        <dbReference type="ARBA" id="ARBA00008276"/>
    </source>
</evidence>
<comment type="cofactor">
    <cofactor evidence="1">
        <name>Mg(2+)</name>
        <dbReference type="ChEBI" id="CHEBI:18420"/>
    </cofactor>
</comment>